<name>A0A8J5X5L9_DIALT</name>
<accession>A0A8J5X5L9</accession>
<dbReference type="AlphaFoldDB" id="A0A8J5X5L9"/>
<evidence type="ECO:0000313" key="3">
    <source>
        <dbReference type="Proteomes" id="UP000751190"/>
    </source>
</evidence>
<organism evidence="2 3">
    <name type="scientific">Diacronema lutheri</name>
    <name type="common">Unicellular marine alga</name>
    <name type="synonym">Monochrysis lutheri</name>
    <dbReference type="NCBI Taxonomy" id="2081491"/>
    <lineage>
        <taxon>Eukaryota</taxon>
        <taxon>Haptista</taxon>
        <taxon>Haptophyta</taxon>
        <taxon>Pavlovophyceae</taxon>
        <taxon>Pavlovales</taxon>
        <taxon>Pavlovaceae</taxon>
        <taxon>Diacronema</taxon>
    </lineage>
</organism>
<sequence>MHPRRVAYKLLRALLRAAVDADEAAKPRGARTSNEQRDADVATLLKKLWSGDTAGAAPRLPPALAQHADWLVLPCDYSTDGPKVRHTTNYFLTPDKAAMGASLLARLAMLYTHVTGEPPPYALCPRRMSMQKRFVDLSAQDLYLLLDEDDTAFRADAGAALSELGVLRRRTDGRSHRQQRREREANSIFEHADAGASTHAAILKAATVAPLTRLKKSDHGTQATERPA</sequence>
<dbReference type="EMBL" id="JAGTXO010000053">
    <property type="protein sequence ID" value="KAG8458369.1"/>
    <property type="molecule type" value="Genomic_DNA"/>
</dbReference>
<comment type="caution">
    <text evidence="2">The sequence shown here is derived from an EMBL/GenBank/DDBJ whole genome shotgun (WGS) entry which is preliminary data.</text>
</comment>
<evidence type="ECO:0000313" key="2">
    <source>
        <dbReference type="EMBL" id="KAG8458369.1"/>
    </source>
</evidence>
<evidence type="ECO:0000256" key="1">
    <source>
        <dbReference type="SAM" id="MobiDB-lite"/>
    </source>
</evidence>
<protein>
    <submittedName>
        <fullName evidence="2">Uncharacterized protein</fullName>
    </submittedName>
</protein>
<reference evidence="2" key="1">
    <citation type="submission" date="2021-05" db="EMBL/GenBank/DDBJ databases">
        <title>The genome of the haptophyte Pavlova lutheri (Diacronema luteri, Pavlovales) - a model for lipid biosynthesis in eukaryotic algae.</title>
        <authorList>
            <person name="Hulatt C.J."/>
            <person name="Posewitz M.C."/>
        </authorList>
    </citation>
    <scope>NUCLEOTIDE SEQUENCE</scope>
    <source>
        <strain evidence="2">NIVA-4/92</strain>
    </source>
</reference>
<keyword evidence="3" id="KW-1185">Reference proteome</keyword>
<dbReference type="Proteomes" id="UP000751190">
    <property type="component" value="Unassembled WGS sequence"/>
</dbReference>
<feature type="region of interest" description="Disordered" evidence="1">
    <location>
        <begin position="171"/>
        <end position="191"/>
    </location>
</feature>
<gene>
    <name evidence="2" type="ORF">KFE25_011753</name>
</gene>
<proteinExistence type="predicted"/>